<accession>A0A1D1Y248</accession>
<feature type="region of interest" description="Disordered" evidence="6">
    <location>
        <begin position="1"/>
        <end position="24"/>
    </location>
</feature>
<dbReference type="InterPro" id="IPR036388">
    <property type="entry name" value="WH-like_DNA-bd_sf"/>
</dbReference>
<dbReference type="InterPro" id="IPR016049">
    <property type="entry name" value="RNA_pol_Rpc34-like"/>
</dbReference>
<evidence type="ECO:0000256" key="2">
    <source>
        <dbReference type="ARBA" id="ARBA00011038"/>
    </source>
</evidence>
<evidence type="ECO:0000256" key="3">
    <source>
        <dbReference type="ARBA" id="ARBA00022478"/>
    </source>
</evidence>
<keyword evidence="5" id="KW-0539">Nucleus</keyword>
<reference evidence="8" key="1">
    <citation type="submission" date="2015-07" db="EMBL/GenBank/DDBJ databases">
        <title>Transcriptome Assembly of Anthurium amnicola.</title>
        <authorList>
            <person name="Suzuki J."/>
        </authorList>
    </citation>
    <scope>NUCLEOTIDE SEQUENCE</scope>
</reference>
<feature type="compositionally biased region" description="Low complexity" evidence="6">
    <location>
        <begin position="1"/>
        <end position="16"/>
    </location>
</feature>
<evidence type="ECO:0000313" key="9">
    <source>
        <dbReference type="EMBL" id="JAT54311.1"/>
    </source>
</evidence>
<dbReference type="GO" id="GO:0006383">
    <property type="term" value="P:transcription by RNA polymerase III"/>
    <property type="evidence" value="ECO:0007669"/>
    <property type="project" value="InterPro"/>
</dbReference>
<sequence length="247" mass="26446">MGRRPAAAAPPAKRPGTGAGTRDPRLAQLSETERKVYEVVWGKGDMGMWTADLKAETALPTTLVTKTLRSLHAKGLTKDVVNHRNRGRKMVMAAEFQPSKEISGGSWYADGSLDVEFIGVLRRFCRRSVEAAPGGVTTAEAIAGAVRDSGVFKMECSVQQIGEIMGALVLDGEVVELVSTGKGEFTGLPPGKKCYRCPRDGGGRPKVGAFASIPCGVCPRIAECTPDGIISPKNCVYYDKWLGNIEF</sequence>
<evidence type="ECO:0000256" key="1">
    <source>
        <dbReference type="ARBA" id="ARBA00004123"/>
    </source>
</evidence>
<dbReference type="Gene3D" id="1.10.10.10">
    <property type="entry name" value="Winged helix-like DNA-binding domain superfamily/Winged helix DNA-binding domain"/>
    <property type="match status" value="1"/>
</dbReference>
<keyword evidence="3 8" id="KW-0240">DNA-directed RNA polymerase</keyword>
<dbReference type="EMBL" id="GDJX01013625">
    <property type="protein sequence ID" value="JAT54311.1"/>
    <property type="molecule type" value="Transcribed_RNA"/>
</dbReference>
<dbReference type="PANTHER" id="PTHR12780">
    <property type="entry name" value="RNA POLYMERASE III DNA DIRECTED , 39KD SUBUNIT-RELATED"/>
    <property type="match status" value="1"/>
</dbReference>
<dbReference type="AlphaFoldDB" id="A0A1D1Y248"/>
<dbReference type="GO" id="GO:0005666">
    <property type="term" value="C:RNA polymerase III complex"/>
    <property type="evidence" value="ECO:0007669"/>
    <property type="project" value="InterPro"/>
</dbReference>
<protein>
    <submittedName>
        <fullName evidence="8">DNA-directed RNA polymerase III subunit RPC6</fullName>
    </submittedName>
</protein>
<keyword evidence="4" id="KW-0804">Transcription</keyword>
<evidence type="ECO:0000256" key="6">
    <source>
        <dbReference type="SAM" id="MobiDB-lite"/>
    </source>
</evidence>
<organism evidence="8">
    <name type="scientific">Anthurium amnicola</name>
    <dbReference type="NCBI Taxonomy" id="1678845"/>
    <lineage>
        <taxon>Eukaryota</taxon>
        <taxon>Viridiplantae</taxon>
        <taxon>Streptophyta</taxon>
        <taxon>Embryophyta</taxon>
        <taxon>Tracheophyta</taxon>
        <taxon>Spermatophyta</taxon>
        <taxon>Magnoliopsida</taxon>
        <taxon>Liliopsida</taxon>
        <taxon>Araceae</taxon>
        <taxon>Pothoideae</taxon>
        <taxon>Potheae</taxon>
        <taxon>Anthurium</taxon>
    </lineage>
</organism>
<dbReference type="Pfam" id="PF05158">
    <property type="entry name" value="RNA_pol_Rpc34"/>
    <property type="match status" value="2"/>
</dbReference>
<dbReference type="SUPFAM" id="SSF46785">
    <property type="entry name" value="Winged helix' DNA-binding domain"/>
    <property type="match status" value="1"/>
</dbReference>
<name>A0A1D1Y248_9ARAE</name>
<dbReference type="EMBL" id="GDJX01027292">
    <property type="protein sequence ID" value="JAT40644.1"/>
    <property type="molecule type" value="Transcribed_RNA"/>
</dbReference>
<dbReference type="EMBL" id="GDJX01019217">
    <property type="protein sequence ID" value="JAT48719.1"/>
    <property type="molecule type" value="Transcribed_RNA"/>
</dbReference>
<evidence type="ECO:0000313" key="7">
    <source>
        <dbReference type="EMBL" id="JAT40644.1"/>
    </source>
</evidence>
<comment type="subcellular location">
    <subcellularLocation>
        <location evidence="1">Nucleus</location>
    </subcellularLocation>
</comment>
<evidence type="ECO:0000256" key="4">
    <source>
        <dbReference type="ARBA" id="ARBA00023163"/>
    </source>
</evidence>
<dbReference type="InterPro" id="IPR036390">
    <property type="entry name" value="WH_DNA-bd_sf"/>
</dbReference>
<gene>
    <name evidence="8" type="primary">Polr3f_3</name>
    <name evidence="7" type="synonym">Polr3f_0</name>
    <name evidence="9" type="synonym">Polr3f_2</name>
    <name evidence="7" type="ORF">g.76257</name>
    <name evidence="9" type="ORF">g.76258</name>
    <name evidence="8" type="ORF">g.76260</name>
</gene>
<evidence type="ECO:0000313" key="8">
    <source>
        <dbReference type="EMBL" id="JAT48719.1"/>
    </source>
</evidence>
<proteinExistence type="inferred from homology"/>
<comment type="similarity">
    <text evidence="2">Belongs to the eukaryotic RPC34/RPC39 RNA polymerase subunit family.</text>
</comment>
<dbReference type="InterPro" id="IPR007832">
    <property type="entry name" value="RNA_pol_Rpc34"/>
</dbReference>
<evidence type="ECO:0000256" key="5">
    <source>
        <dbReference type="ARBA" id="ARBA00023242"/>
    </source>
</evidence>